<name>X1ZH85_CAPTE</name>
<evidence type="ECO:0000313" key="3">
    <source>
        <dbReference type="Proteomes" id="UP000014760"/>
    </source>
</evidence>
<keyword evidence="3" id="KW-1185">Reference proteome</keyword>
<accession>X1ZH85</accession>
<evidence type="ECO:0000313" key="2">
    <source>
        <dbReference type="EnsemblMetazoa" id="CapteP184916"/>
    </source>
</evidence>
<protein>
    <submittedName>
        <fullName evidence="2">Uncharacterized protein</fullName>
    </submittedName>
</protein>
<proteinExistence type="predicted"/>
<dbReference type="Proteomes" id="UP000014760">
    <property type="component" value="Unassembled WGS sequence"/>
</dbReference>
<feature type="region of interest" description="Disordered" evidence="1">
    <location>
        <begin position="76"/>
        <end position="109"/>
    </location>
</feature>
<dbReference type="EnsemblMetazoa" id="CapteT184916">
    <property type="protein sequence ID" value="CapteP184916"/>
    <property type="gene ID" value="CapteG184916"/>
</dbReference>
<reference evidence="3" key="1">
    <citation type="submission" date="2012-12" db="EMBL/GenBank/DDBJ databases">
        <authorList>
            <person name="Hellsten U."/>
            <person name="Grimwood J."/>
            <person name="Chapman J.A."/>
            <person name="Shapiro H."/>
            <person name="Aerts A."/>
            <person name="Otillar R.P."/>
            <person name="Terry A.Y."/>
            <person name="Boore J.L."/>
            <person name="Simakov O."/>
            <person name="Marletaz F."/>
            <person name="Cho S.-J."/>
            <person name="Edsinger-Gonzales E."/>
            <person name="Havlak P."/>
            <person name="Kuo D.-H."/>
            <person name="Larsson T."/>
            <person name="Lv J."/>
            <person name="Arendt D."/>
            <person name="Savage R."/>
            <person name="Osoegawa K."/>
            <person name="de Jong P."/>
            <person name="Lindberg D.R."/>
            <person name="Seaver E.C."/>
            <person name="Weisblat D.A."/>
            <person name="Putnam N.H."/>
            <person name="Grigoriev I.V."/>
            <person name="Rokhsar D.S."/>
        </authorList>
    </citation>
    <scope>NUCLEOTIDE SEQUENCE</scope>
    <source>
        <strain evidence="3">I ESC-2004</strain>
    </source>
</reference>
<organism evidence="2 3">
    <name type="scientific">Capitella teleta</name>
    <name type="common">Polychaete worm</name>
    <dbReference type="NCBI Taxonomy" id="283909"/>
    <lineage>
        <taxon>Eukaryota</taxon>
        <taxon>Metazoa</taxon>
        <taxon>Spiralia</taxon>
        <taxon>Lophotrochozoa</taxon>
        <taxon>Annelida</taxon>
        <taxon>Polychaeta</taxon>
        <taxon>Sedentaria</taxon>
        <taxon>Scolecida</taxon>
        <taxon>Capitellidae</taxon>
        <taxon>Capitella</taxon>
    </lineage>
</organism>
<dbReference type="EMBL" id="AMQN01000439">
    <property type="status" value="NOT_ANNOTATED_CDS"/>
    <property type="molecule type" value="Genomic_DNA"/>
</dbReference>
<feature type="compositionally biased region" description="Acidic residues" evidence="1">
    <location>
        <begin position="89"/>
        <end position="99"/>
    </location>
</feature>
<sequence>MYHTHRMRLDIHVDLRVQKITVIMRNSCASIPVAVGRHKMNIGGLDSTDRVKLIRRQFDLQRQQWDSQVKLRSLTHQNSNKRNSLESISSDESDSDTEKEETRETQKPALRLVASNHVVSHTGTTFFVTYDIRDFVKNGSVEVHCDPDGIVVTALLSTSPPERTQQTFLIANVDHSSLRVKSSANGLMEIAVSSKKSSQMLWKHCDEICL</sequence>
<reference evidence="2" key="3">
    <citation type="submission" date="2015-06" db="UniProtKB">
        <authorList>
            <consortium name="EnsemblMetazoa"/>
        </authorList>
    </citation>
    <scope>IDENTIFICATION</scope>
</reference>
<dbReference type="HOGENOM" id="CLU_1311173_0_0_1"/>
<dbReference type="AlphaFoldDB" id="X1ZH85"/>
<reference evidence="3" key="2">
    <citation type="journal article" date="2013" name="Nature">
        <title>Insights into bilaterian evolution from three spiralian genomes.</title>
        <authorList>
            <person name="Simakov O."/>
            <person name="Marletaz F."/>
            <person name="Cho S.J."/>
            <person name="Edsinger-Gonzales E."/>
            <person name="Havlak P."/>
            <person name="Hellsten U."/>
            <person name="Kuo D.H."/>
            <person name="Larsson T."/>
            <person name="Lv J."/>
            <person name="Arendt D."/>
            <person name="Savage R."/>
            <person name="Osoegawa K."/>
            <person name="de Jong P."/>
            <person name="Grimwood J."/>
            <person name="Chapman J.A."/>
            <person name="Shapiro H."/>
            <person name="Aerts A."/>
            <person name="Otillar R.P."/>
            <person name="Terry A.Y."/>
            <person name="Boore J.L."/>
            <person name="Grigoriev I.V."/>
            <person name="Lindberg D.R."/>
            <person name="Seaver E.C."/>
            <person name="Weisblat D.A."/>
            <person name="Putnam N.H."/>
            <person name="Rokhsar D.S."/>
        </authorList>
    </citation>
    <scope>NUCLEOTIDE SEQUENCE</scope>
    <source>
        <strain evidence="3">I ESC-2004</strain>
    </source>
</reference>
<evidence type="ECO:0000256" key="1">
    <source>
        <dbReference type="SAM" id="MobiDB-lite"/>
    </source>
</evidence>